<name>A0ABV2AQG2_9EUKA</name>
<dbReference type="EMBL" id="JBDODL010001938">
    <property type="protein sequence ID" value="MES1921917.1"/>
    <property type="molecule type" value="Genomic_DNA"/>
</dbReference>
<sequence>MRLSYICFFFKEGNHSGLTISVGDNSGRKCYSGLFPENTGTIFCNRVLKTKILNITFDLEIEVQEVEVYGGKIKSMEMTRSLTRYVHSAPNSNSSSILASILI</sequence>
<keyword evidence="2" id="KW-1185">Reference proteome</keyword>
<comment type="caution">
    <text evidence="1">The sequence shown here is derived from an EMBL/GenBank/DDBJ whole genome shotgun (WGS) entry which is preliminary data.</text>
</comment>
<evidence type="ECO:0000313" key="1">
    <source>
        <dbReference type="EMBL" id="MES1921917.1"/>
    </source>
</evidence>
<dbReference type="Proteomes" id="UP001439008">
    <property type="component" value="Unassembled WGS sequence"/>
</dbReference>
<reference evidence="1 2" key="1">
    <citation type="journal article" date="2024" name="BMC Biol.">
        <title>Comparative genomics of Ascetosporea gives new insight into the evolutionary basis for animal parasitism in Rhizaria.</title>
        <authorList>
            <person name="Hiltunen Thoren M."/>
            <person name="Onut-Brannstrom I."/>
            <person name="Alfjorden A."/>
            <person name="Peckova H."/>
            <person name="Swords F."/>
            <person name="Hooper C."/>
            <person name="Holzer A.S."/>
            <person name="Bass D."/>
            <person name="Burki F."/>
        </authorList>
    </citation>
    <scope>NUCLEOTIDE SEQUENCE [LARGE SCALE GENOMIC DNA]</scope>
    <source>
        <strain evidence="1">20-A016</strain>
    </source>
</reference>
<proteinExistence type="predicted"/>
<protein>
    <submittedName>
        <fullName evidence="1">Uncharacterized protein</fullName>
    </submittedName>
</protein>
<evidence type="ECO:0000313" key="2">
    <source>
        <dbReference type="Proteomes" id="UP001439008"/>
    </source>
</evidence>
<accession>A0ABV2AQG2</accession>
<gene>
    <name evidence="1" type="ORF">MHBO_003445</name>
</gene>
<organism evidence="1 2">
    <name type="scientific">Bonamia ostreae</name>
    <dbReference type="NCBI Taxonomy" id="126728"/>
    <lineage>
        <taxon>Eukaryota</taxon>
        <taxon>Sar</taxon>
        <taxon>Rhizaria</taxon>
        <taxon>Endomyxa</taxon>
        <taxon>Ascetosporea</taxon>
        <taxon>Haplosporida</taxon>
        <taxon>Bonamia</taxon>
    </lineage>
</organism>